<dbReference type="AlphaFoldDB" id="A0A9W7D076"/>
<keyword evidence="3" id="KW-1185">Reference proteome</keyword>
<feature type="compositionally biased region" description="Basic and acidic residues" evidence="1">
    <location>
        <begin position="204"/>
        <end position="215"/>
    </location>
</feature>
<accession>A0A9W7D076</accession>
<dbReference type="Proteomes" id="UP001165121">
    <property type="component" value="Unassembled WGS sequence"/>
</dbReference>
<protein>
    <submittedName>
        <fullName evidence="2">Unnamed protein product</fullName>
    </submittedName>
</protein>
<feature type="compositionally biased region" description="Basic and acidic residues" evidence="1">
    <location>
        <begin position="7"/>
        <end position="17"/>
    </location>
</feature>
<gene>
    <name evidence="2" type="ORF">Pfra01_001987000</name>
</gene>
<feature type="region of interest" description="Disordered" evidence="1">
    <location>
        <begin position="1"/>
        <end position="148"/>
    </location>
</feature>
<feature type="compositionally biased region" description="Basic residues" evidence="1">
    <location>
        <begin position="52"/>
        <end position="61"/>
    </location>
</feature>
<dbReference type="OrthoDB" id="167215at2759"/>
<sequence>MNVTKKMLAEEKAERANARSQKIMSSFFTRSTIDDEAHNRKYSFENASTPERKKKKKRKPLSPKVNTDPALVKSSRDRVESQKSHSDDKASPKCRSDGGTVRPESRFRYDKHNETAKHSSLKRKRSGLISKKAKQIESAPRKSQESISKYFSKNSHSRKIILGDFVQHVEEIEVKKRSADLNEYLALENEQNQAVKSVKNKMKSAVERQPSEKDASGQVSIASKKDWNERRAKFRSKQPSTGLRSWLKPPGKGGLEASSGGTPTKVVHRHKQRNFTPEMTEKRATASPKMNRKTGLNFMNSGDASHLATDAKDDKQASKQGNHSSQKRALDEAAAIAVSSFESRFETKQIGMDLCFSALGVVCIALLFVQHGTSASLCSRSFSKTESSVVDLPDANSVAQAN</sequence>
<reference evidence="2" key="1">
    <citation type="submission" date="2023-04" db="EMBL/GenBank/DDBJ databases">
        <title>Phytophthora fragariaefolia NBRC 109709.</title>
        <authorList>
            <person name="Ichikawa N."/>
            <person name="Sato H."/>
            <person name="Tonouchi N."/>
        </authorList>
    </citation>
    <scope>NUCLEOTIDE SEQUENCE</scope>
    <source>
        <strain evidence="2">NBRC 109709</strain>
    </source>
</reference>
<feature type="region of interest" description="Disordered" evidence="1">
    <location>
        <begin position="203"/>
        <end position="329"/>
    </location>
</feature>
<feature type="compositionally biased region" description="Basic and acidic residues" evidence="1">
    <location>
        <begin position="32"/>
        <end position="43"/>
    </location>
</feature>
<comment type="caution">
    <text evidence="2">The sequence shown here is derived from an EMBL/GenBank/DDBJ whole genome shotgun (WGS) entry which is preliminary data.</text>
</comment>
<feature type="compositionally biased region" description="Basic and acidic residues" evidence="1">
    <location>
        <begin position="103"/>
        <end position="117"/>
    </location>
</feature>
<dbReference type="EMBL" id="BSXT01002644">
    <property type="protein sequence ID" value="GMF50041.1"/>
    <property type="molecule type" value="Genomic_DNA"/>
</dbReference>
<proteinExistence type="predicted"/>
<feature type="compositionally biased region" description="Polar residues" evidence="1">
    <location>
        <begin position="18"/>
        <end position="31"/>
    </location>
</feature>
<organism evidence="2 3">
    <name type="scientific">Phytophthora fragariaefolia</name>
    <dbReference type="NCBI Taxonomy" id="1490495"/>
    <lineage>
        <taxon>Eukaryota</taxon>
        <taxon>Sar</taxon>
        <taxon>Stramenopiles</taxon>
        <taxon>Oomycota</taxon>
        <taxon>Peronosporomycetes</taxon>
        <taxon>Peronosporales</taxon>
        <taxon>Peronosporaceae</taxon>
        <taxon>Phytophthora</taxon>
    </lineage>
</organism>
<evidence type="ECO:0000313" key="2">
    <source>
        <dbReference type="EMBL" id="GMF50041.1"/>
    </source>
</evidence>
<evidence type="ECO:0000313" key="3">
    <source>
        <dbReference type="Proteomes" id="UP001165121"/>
    </source>
</evidence>
<feature type="compositionally biased region" description="Basic and acidic residues" evidence="1">
    <location>
        <begin position="74"/>
        <end position="96"/>
    </location>
</feature>
<name>A0A9W7D076_9STRA</name>
<evidence type="ECO:0000256" key="1">
    <source>
        <dbReference type="SAM" id="MobiDB-lite"/>
    </source>
</evidence>